<dbReference type="PROSITE" id="PS50166">
    <property type="entry name" value="IMPORTIN_B_NT"/>
    <property type="match status" value="1"/>
</dbReference>
<keyword evidence="4" id="KW-0813">Transport</keyword>
<evidence type="ECO:0000256" key="7">
    <source>
        <dbReference type="ARBA" id="ARBA00023242"/>
    </source>
</evidence>
<dbReference type="GO" id="GO:0006611">
    <property type="term" value="P:protein export from nucleus"/>
    <property type="evidence" value="ECO:0007669"/>
    <property type="project" value="TreeGrafter"/>
</dbReference>
<dbReference type="GO" id="GO:0005643">
    <property type="term" value="C:nuclear pore"/>
    <property type="evidence" value="ECO:0007669"/>
    <property type="project" value="TreeGrafter"/>
</dbReference>
<evidence type="ECO:0000256" key="1">
    <source>
        <dbReference type="ARBA" id="ARBA00004123"/>
    </source>
</evidence>
<sequence length="1093" mass="124009">MAEEQEVRQLELLCKQLYESQNPANRAEAEKALVGFQNAPDTLSKCQLLLERGDSCYAQLLAATTLTRLVSRNAQGLSLQQRIDIRNYVLNYLATQPKLPNFVIQALVTLFARITKLGWFDFGKEDFVFRNVVRDTAKFLQGSVEHCMIGVQLLSHLVCEMNQISEADGNRTLTKHRKIAASFRDVQLYEIFELACSLLTTARENCKNLNFNDEAQHGLMTHLLRLAHNCLTFDFIGTTTDESSDDLCTVQIPTSWRPAFLDFSTLKLFFDLYHSLPGTLSPLALSCLVQIASVRRSAFTNAERGKFLTHLVNGVKHILQNPQGLSDPSNYHEFCRLLARLKSNYQLGELVTVENYPEAIQLVAKFTVESLQMWQFAPNSVHYLLSLWQRMVASVPYVKVQEPHLLEIYTPEVTKAYITSRLESVAVVVREGIEDPLDDLGMVQQQLEQLSVIGRCEYQKTCTLLVQLLDQTARAYQEALATSSSPSMKLSIQEGRLTWLVYIIGSAIGGRVSFTSNEELDAMDGELICRVLQLLALTDSGLGQGGCEKLELAMLSFFEQFRKIYVGDQVQKNSKVYRRLSEVLGLSDESMVLSVFIRKIITNLKYWGRSEQIISKTLQLLNDLSTGYSCVRKLVKLDEVQFMLNNHTSEHFPFLRNNVAVTEMRCRSMFYTSLGRLLMVDLGEDEERFQNFMLPLTATFESLGTMLASAETPLFAAEEAKKALIGLARDLRGLAYAFSTKTTYILLFDWVYPNYTPILLHAMELWYHDPQVTTPVLKLFAELVQNRSQRLQFDVSSPNGILLFREASKVICSYGSLILNVEVSKEQIYPLKLKGISICFSMLKAALCGNYVNFGVFRLYGDEALDNALNTFVKLLLSIPQSDLLDYPKLSQTYYVLLECLAQDHMGFLSTLEPPVFLYILSSISEGLTSLDTMVCNGCCTTLDYIVTYHFKQLTMKGKKTHRGLPASNDMFLQVLELQPEILQQILNTVLNVIMFEDCKNQWSMSRPLLGLILLNEEYFSGLREQIIRSQPVDKQAAMLQWFENLMDGIERNLLTKNRDRFTQNLSKFRRDITDSLKGLNTASASVSDMVTV</sequence>
<evidence type="ECO:0000256" key="6">
    <source>
        <dbReference type="ARBA" id="ARBA00022927"/>
    </source>
</evidence>
<dbReference type="InterPro" id="IPR016024">
    <property type="entry name" value="ARM-type_fold"/>
</dbReference>
<name>A0AAW2HKE6_9NEOP</name>
<dbReference type="AlphaFoldDB" id="A0AAW2HKE6"/>
<dbReference type="SUPFAM" id="SSF48371">
    <property type="entry name" value="ARM repeat"/>
    <property type="match status" value="1"/>
</dbReference>
<gene>
    <name evidence="9" type="ORF">PYX00_007777</name>
</gene>
<dbReference type="PANTHER" id="PTHR12596">
    <property type="entry name" value="EXPORTIN 4,7-RELATED"/>
    <property type="match status" value="1"/>
</dbReference>
<accession>A0AAW2HKE6</accession>
<evidence type="ECO:0000256" key="5">
    <source>
        <dbReference type="ARBA" id="ARBA00022490"/>
    </source>
</evidence>
<dbReference type="InterPro" id="IPR057947">
    <property type="entry name" value="TPR_XPO7/RBP17"/>
</dbReference>
<dbReference type="EMBL" id="JARGDH010000004">
    <property type="protein sequence ID" value="KAL0270323.1"/>
    <property type="molecule type" value="Genomic_DNA"/>
</dbReference>
<organism evidence="9">
    <name type="scientific">Menopon gallinae</name>
    <name type="common">poultry shaft louse</name>
    <dbReference type="NCBI Taxonomy" id="328185"/>
    <lineage>
        <taxon>Eukaryota</taxon>
        <taxon>Metazoa</taxon>
        <taxon>Ecdysozoa</taxon>
        <taxon>Arthropoda</taxon>
        <taxon>Hexapoda</taxon>
        <taxon>Insecta</taxon>
        <taxon>Pterygota</taxon>
        <taxon>Neoptera</taxon>
        <taxon>Paraneoptera</taxon>
        <taxon>Psocodea</taxon>
        <taxon>Troctomorpha</taxon>
        <taxon>Phthiraptera</taxon>
        <taxon>Amblycera</taxon>
        <taxon>Menoponidae</taxon>
        <taxon>Menopon</taxon>
    </lineage>
</organism>
<feature type="domain" description="Importin N-terminal" evidence="8">
    <location>
        <begin position="29"/>
        <end position="95"/>
    </location>
</feature>
<dbReference type="SMART" id="SM00913">
    <property type="entry name" value="IBN_N"/>
    <property type="match status" value="1"/>
</dbReference>
<keyword evidence="5" id="KW-0963">Cytoplasm</keyword>
<comment type="subcellular location">
    <subcellularLocation>
        <location evidence="2">Cytoplasm</location>
    </subcellularLocation>
    <subcellularLocation>
        <location evidence="1">Nucleus</location>
    </subcellularLocation>
</comment>
<evidence type="ECO:0000256" key="2">
    <source>
        <dbReference type="ARBA" id="ARBA00004496"/>
    </source>
</evidence>
<dbReference type="GO" id="GO:0005049">
    <property type="term" value="F:nuclear export signal receptor activity"/>
    <property type="evidence" value="ECO:0007669"/>
    <property type="project" value="InterPro"/>
</dbReference>
<dbReference type="InterPro" id="IPR044189">
    <property type="entry name" value="XPO4/7-like"/>
</dbReference>
<dbReference type="Pfam" id="PF03810">
    <property type="entry name" value="IBN_N"/>
    <property type="match status" value="1"/>
</dbReference>
<evidence type="ECO:0000313" key="9">
    <source>
        <dbReference type="EMBL" id="KAL0270323.1"/>
    </source>
</evidence>
<keyword evidence="7" id="KW-0539">Nucleus</keyword>
<dbReference type="Pfam" id="PF25795">
    <property type="entry name" value="TPR_XPO7"/>
    <property type="match status" value="1"/>
</dbReference>
<dbReference type="GO" id="GO:0031267">
    <property type="term" value="F:small GTPase binding"/>
    <property type="evidence" value="ECO:0007669"/>
    <property type="project" value="InterPro"/>
</dbReference>
<proteinExistence type="inferred from homology"/>
<dbReference type="FunFam" id="1.25.10.10:FF:000554">
    <property type="entry name" value="Exportin-7"/>
    <property type="match status" value="1"/>
</dbReference>
<dbReference type="InterPro" id="IPR001494">
    <property type="entry name" value="Importin-beta_N"/>
</dbReference>
<dbReference type="Gene3D" id="1.25.10.10">
    <property type="entry name" value="Leucine-rich Repeat Variant"/>
    <property type="match status" value="2"/>
</dbReference>
<protein>
    <recommendedName>
        <fullName evidence="8">Importin N-terminal domain-containing protein</fullName>
    </recommendedName>
</protein>
<dbReference type="FunFam" id="1.25.10.10:FF:000042">
    <property type="entry name" value="exportin-7 isoform X1"/>
    <property type="match status" value="1"/>
</dbReference>
<evidence type="ECO:0000256" key="4">
    <source>
        <dbReference type="ARBA" id="ARBA00022448"/>
    </source>
</evidence>
<comment type="caution">
    <text evidence="9">The sequence shown here is derived from an EMBL/GenBank/DDBJ whole genome shotgun (WGS) entry which is preliminary data.</text>
</comment>
<dbReference type="GO" id="GO:0005737">
    <property type="term" value="C:cytoplasm"/>
    <property type="evidence" value="ECO:0007669"/>
    <property type="project" value="UniProtKB-SubCell"/>
</dbReference>
<evidence type="ECO:0000256" key="3">
    <source>
        <dbReference type="ARBA" id="ARBA00009466"/>
    </source>
</evidence>
<dbReference type="InterPro" id="IPR011989">
    <property type="entry name" value="ARM-like"/>
</dbReference>
<dbReference type="PANTHER" id="PTHR12596:SF2">
    <property type="entry name" value="EXPORTIN-7 ISOFORM X1"/>
    <property type="match status" value="1"/>
</dbReference>
<comment type="similarity">
    <text evidence="3">Belongs to the exportin family.</text>
</comment>
<keyword evidence="6" id="KW-0653">Protein transport</keyword>
<evidence type="ECO:0000259" key="8">
    <source>
        <dbReference type="PROSITE" id="PS50166"/>
    </source>
</evidence>
<reference evidence="9" key="1">
    <citation type="journal article" date="2024" name="Gigascience">
        <title>Chromosome-level genome of the poultry shaft louse Menopon gallinae provides insight into the host-switching and adaptive evolution of parasitic lice.</title>
        <authorList>
            <person name="Xu Y."/>
            <person name="Ma L."/>
            <person name="Liu S."/>
            <person name="Liang Y."/>
            <person name="Liu Q."/>
            <person name="He Z."/>
            <person name="Tian L."/>
            <person name="Duan Y."/>
            <person name="Cai W."/>
            <person name="Li H."/>
            <person name="Song F."/>
        </authorList>
    </citation>
    <scope>NUCLEOTIDE SEQUENCE</scope>
    <source>
        <strain evidence="9">Cailab_2023a</strain>
    </source>
</reference>